<dbReference type="EMBL" id="LM676412">
    <property type="protein sequence ID" value="CEP26459.1"/>
    <property type="molecule type" value="Genomic_DNA"/>
</dbReference>
<reference evidence="1" key="1">
    <citation type="submission" date="2014-08" db="EMBL/GenBank/DDBJ databases">
        <authorList>
            <person name="Falentin Helene"/>
        </authorList>
    </citation>
    <scope>NUCLEOTIDE SEQUENCE</scope>
</reference>
<name>A0A068VSZ4_PROFF</name>
<evidence type="ECO:0000313" key="1">
    <source>
        <dbReference type="EMBL" id="CEP26459.1"/>
    </source>
</evidence>
<sequence length="8" mass="948">MAEVLVTW</sequence>
<gene>
    <name evidence="1" type="ORF">PFCIRM138_07660</name>
</gene>
<proteinExistence type="predicted"/>
<accession>A0A068VSZ4</accession>
<organism evidence="1">
    <name type="scientific">Propionibacterium freudenreichii subsp. freudenreichii</name>
    <dbReference type="NCBI Taxonomy" id="66712"/>
    <lineage>
        <taxon>Bacteria</taxon>
        <taxon>Bacillati</taxon>
        <taxon>Actinomycetota</taxon>
        <taxon>Actinomycetes</taxon>
        <taxon>Propionibacteriales</taxon>
        <taxon>Propionibacteriaceae</taxon>
        <taxon>Propionibacterium</taxon>
    </lineage>
</organism>
<protein>
    <submittedName>
        <fullName evidence="1">Uncharacterized protein</fullName>
    </submittedName>
</protein>